<dbReference type="RefSeq" id="XP_056057718.1">
    <property type="nucleotide sequence ID" value="XM_056200242.1"/>
</dbReference>
<dbReference type="KEGG" id="amus:LMH87_007850"/>
<evidence type="ECO:0000313" key="2">
    <source>
        <dbReference type="EMBL" id="KAJ4159913.1"/>
    </source>
</evidence>
<protein>
    <submittedName>
        <fullName evidence="2">Uncharacterized protein</fullName>
    </submittedName>
</protein>
<dbReference type="GeneID" id="80895009"/>
<name>A0A9W8UR23_AKAMU</name>
<feature type="compositionally biased region" description="Basic and acidic residues" evidence="1">
    <location>
        <begin position="34"/>
        <end position="45"/>
    </location>
</feature>
<dbReference type="AlphaFoldDB" id="A0A9W8UR23"/>
<feature type="region of interest" description="Disordered" evidence="1">
    <location>
        <begin position="34"/>
        <end position="70"/>
    </location>
</feature>
<feature type="region of interest" description="Disordered" evidence="1">
    <location>
        <begin position="1"/>
        <end position="20"/>
    </location>
</feature>
<dbReference type="EMBL" id="JAJHUN010000003">
    <property type="protein sequence ID" value="KAJ4159913.1"/>
    <property type="molecule type" value="Genomic_DNA"/>
</dbReference>
<accession>A0A9W8UR23</accession>
<keyword evidence="3" id="KW-1185">Reference proteome</keyword>
<sequence>MSFTFVTSTGAGQSPSAAKKVRGHVTRVVFAQRRADRAQAQDRGHSGTTKQKFQAKRKAAVKNRGETQASANGAISNVSIPLAPCHKSAEILEEFWSIILSGHDGGGGADLEYASWREMLASEPAFLEATMAAAMNYWTLSYIRRPDGAVRDGPNEVFGFPRVFHSDIIRELTLDSSSNQAVLTIASMAKDVAYLRQLRNQSPDSVAQANKVPLRASEAWLRVSIKCHVLRTHQNPFVRSTAKAMELILNMTCPPQPIGRATELAAQLKEALSELPGRSWDVPLKRPDSNKQKKSVANLAKQIWLSSVARQEE</sequence>
<evidence type="ECO:0000313" key="3">
    <source>
        <dbReference type="Proteomes" id="UP001144673"/>
    </source>
</evidence>
<reference evidence="2" key="1">
    <citation type="journal article" date="2023" name="Access Microbiol">
        <title>De-novo genome assembly for Akanthomyces muscarius, a biocontrol agent of insect agricultural pests.</title>
        <authorList>
            <person name="Erdos Z."/>
            <person name="Studholme D.J."/>
            <person name="Raymond B."/>
            <person name="Sharma M."/>
        </authorList>
    </citation>
    <scope>NUCLEOTIDE SEQUENCE</scope>
    <source>
        <strain evidence="2">Ve6</strain>
    </source>
</reference>
<gene>
    <name evidence="2" type="ORF">LMH87_007850</name>
</gene>
<evidence type="ECO:0000256" key="1">
    <source>
        <dbReference type="SAM" id="MobiDB-lite"/>
    </source>
</evidence>
<feature type="compositionally biased region" description="Polar residues" evidence="1">
    <location>
        <begin position="1"/>
        <end position="16"/>
    </location>
</feature>
<proteinExistence type="predicted"/>
<dbReference type="Proteomes" id="UP001144673">
    <property type="component" value="Unassembled WGS sequence"/>
</dbReference>
<comment type="caution">
    <text evidence="2">The sequence shown here is derived from an EMBL/GenBank/DDBJ whole genome shotgun (WGS) entry which is preliminary data.</text>
</comment>
<organism evidence="2 3">
    <name type="scientific">Akanthomyces muscarius</name>
    <name type="common">Entomopathogenic fungus</name>
    <name type="synonym">Lecanicillium muscarium</name>
    <dbReference type="NCBI Taxonomy" id="2231603"/>
    <lineage>
        <taxon>Eukaryota</taxon>
        <taxon>Fungi</taxon>
        <taxon>Dikarya</taxon>
        <taxon>Ascomycota</taxon>
        <taxon>Pezizomycotina</taxon>
        <taxon>Sordariomycetes</taxon>
        <taxon>Hypocreomycetidae</taxon>
        <taxon>Hypocreales</taxon>
        <taxon>Cordycipitaceae</taxon>
        <taxon>Akanthomyces</taxon>
    </lineage>
</organism>